<dbReference type="GO" id="GO:0016746">
    <property type="term" value="F:acyltransferase activity"/>
    <property type="evidence" value="ECO:0007669"/>
    <property type="project" value="UniProtKB-KW"/>
</dbReference>
<keyword evidence="2 3" id="KW-0808">Transferase</keyword>
<dbReference type="RefSeq" id="WP_349587186.1">
    <property type="nucleotide sequence ID" value="NZ_JBEFLD010000005.1"/>
</dbReference>
<evidence type="ECO:0000256" key="2">
    <source>
        <dbReference type="ARBA" id="ARBA00022679"/>
    </source>
</evidence>
<sequence>MLNRLLLLLWRCWLQLRGAKLAASARVNPSVKARPAALQLGAHARLYWGGEVLSHGAGGLQLGAHSHLAPHYYCLLGANRLRFGDHVAVGPRCMFFCHSNGIPADAPATPFSDCHVDGDISVGNNVLIGAGCIVLPGARIGDNVVVGAGSVVKGVLESGWVYAGAPARKVKPLC</sequence>
<dbReference type="SUPFAM" id="SSF51161">
    <property type="entry name" value="Trimeric LpxA-like enzymes"/>
    <property type="match status" value="1"/>
</dbReference>
<dbReference type="Proteomes" id="UP001433638">
    <property type="component" value="Unassembled WGS sequence"/>
</dbReference>
<dbReference type="PANTHER" id="PTHR23416:SF23">
    <property type="entry name" value="ACETYLTRANSFERASE C18B11.09C-RELATED"/>
    <property type="match status" value="1"/>
</dbReference>
<evidence type="ECO:0000313" key="3">
    <source>
        <dbReference type="EMBL" id="MEQ6290976.1"/>
    </source>
</evidence>
<keyword evidence="4" id="KW-1185">Reference proteome</keyword>
<keyword evidence="3" id="KW-0012">Acyltransferase</keyword>
<reference evidence="3" key="1">
    <citation type="submission" date="2024-06" db="EMBL/GenBank/DDBJ databases">
        <title>Genome sequence of Vogesella sp. MAHUQ-64.</title>
        <authorList>
            <person name="Huq M.A."/>
        </authorList>
    </citation>
    <scope>NUCLEOTIDE SEQUENCE</scope>
    <source>
        <strain evidence="3">MAHUQ-64</strain>
    </source>
</reference>
<protein>
    <submittedName>
        <fullName evidence="3">Acyltransferase</fullName>
        <ecNumber evidence="3">2.3.1.-</ecNumber>
    </submittedName>
</protein>
<accession>A0ABV1M4P3</accession>
<organism evidence="3 4">
    <name type="scientific">Vogesella oryzagri</name>
    <dbReference type="NCBI Taxonomy" id="3160864"/>
    <lineage>
        <taxon>Bacteria</taxon>
        <taxon>Pseudomonadati</taxon>
        <taxon>Pseudomonadota</taxon>
        <taxon>Betaproteobacteria</taxon>
        <taxon>Neisseriales</taxon>
        <taxon>Chromobacteriaceae</taxon>
        <taxon>Vogesella</taxon>
    </lineage>
</organism>
<evidence type="ECO:0000256" key="1">
    <source>
        <dbReference type="ARBA" id="ARBA00007274"/>
    </source>
</evidence>
<dbReference type="InterPro" id="IPR011004">
    <property type="entry name" value="Trimer_LpxA-like_sf"/>
</dbReference>
<dbReference type="EMBL" id="JBEFLD010000005">
    <property type="protein sequence ID" value="MEQ6290976.1"/>
    <property type="molecule type" value="Genomic_DNA"/>
</dbReference>
<dbReference type="PANTHER" id="PTHR23416">
    <property type="entry name" value="SIALIC ACID SYNTHASE-RELATED"/>
    <property type="match status" value="1"/>
</dbReference>
<comment type="similarity">
    <text evidence="1">Belongs to the transferase hexapeptide repeat family.</text>
</comment>
<dbReference type="EC" id="2.3.1.-" evidence="3"/>
<dbReference type="Gene3D" id="2.160.10.10">
    <property type="entry name" value="Hexapeptide repeat proteins"/>
    <property type="match status" value="1"/>
</dbReference>
<name>A0ABV1M4P3_9NEIS</name>
<proteinExistence type="inferred from homology"/>
<dbReference type="InterPro" id="IPR001451">
    <property type="entry name" value="Hexapep"/>
</dbReference>
<dbReference type="InterPro" id="IPR051159">
    <property type="entry name" value="Hexapeptide_acetyltransf"/>
</dbReference>
<comment type="caution">
    <text evidence="3">The sequence shown here is derived from an EMBL/GenBank/DDBJ whole genome shotgun (WGS) entry which is preliminary data.</text>
</comment>
<dbReference type="Pfam" id="PF00132">
    <property type="entry name" value="Hexapep"/>
    <property type="match status" value="1"/>
</dbReference>
<dbReference type="CDD" id="cd04647">
    <property type="entry name" value="LbH_MAT_like"/>
    <property type="match status" value="1"/>
</dbReference>
<gene>
    <name evidence="3" type="ORF">ABNW52_10140</name>
</gene>
<evidence type="ECO:0000313" key="4">
    <source>
        <dbReference type="Proteomes" id="UP001433638"/>
    </source>
</evidence>